<sequence>MIAQTPNFSDIIFPLSCFGQDPFLFTVSISQTLLRLPNKTATRLYSGSPLRRKKR</sequence>
<dbReference type="Proteomes" id="UP000663722">
    <property type="component" value="Chromosome"/>
</dbReference>
<dbReference type="KEGG" id="dmm:dnm_046510"/>
<proteinExistence type="predicted"/>
<organism evidence="1 2">
    <name type="scientific">Desulfonema magnum</name>
    <dbReference type="NCBI Taxonomy" id="45655"/>
    <lineage>
        <taxon>Bacteria</taxon>
        <taxon>Pseudomonadati</taxon>
        <taxon>Thermodesulfobacteriota</taxon>
        <taxon>Desulfobacteria</taxon>
        <taxon>Desulfobacterales</taxon>
        <taxon>Desulfococcaceae</taxon>
        <taxon>Desulfonema</taxon>
    </lineage>
</organism>
<dbReference type="EMBL" id="CP061800">
    <property type="protein sequence ID" value="QTA88604.1"/>
    <property type="molecule type" value="Genomic_DNA"/>
</dbReference>
<name>A0A975GP92_9BACT</name>
<accession>A0A975GP92</accession>
<evidence type="ECO:0000313" key="1">
    <source>
        <dbReference type="EMBL" id="QTA88604.1"/>
    </source>
</evidence>
<evidence type="ECO:0000313" key="2">
    <source>
        <dbReference type="Proteomes" id="UP000663722"/>
    </source>
</evidence>
<gene>
    <name evidence="1" type="ORF">dnm_046510</name>
</gene>
<dbReference type="AlphaFoldDB" id="A0A975GP92"/>
<protein>
    <submittedName>
        <fullName evidence="1">Uncharacterized protein</fullName>
    </submittedName>
</protein>
<reference evidence="1" key="1">
    <citation type="journal article" date="2021" name="Microb. Physiol.">
        <title>Proteogenomic Insights into the Physiology of Marine, Sulfate-Reducing, Filamentous Desulfonema limicola and Desulfonema magnum.</title>
        <authorList>
            <person name="Schnaars V."/>
            <person name="Wohlbrand L."/>
            <person name="Scheve S."/>
            <person name="Hinrichs C."/>
            <person name="Reinhardt R."/>
            <person name="Rabus R."/>
        </authorList>
    </citation>
    <scope>NUCLEOTIDE SEQUENCE</scope>
    <source>
        <strain evidence="1">4be13</strain>
    </source>
</reference>
<keyword evidence="2" id="KW-1185">Reference proteome</keyword>